<evidence type="ECO:0000313" key="2">
    <source>
        <dbReference type="Proteomes" id="UP000215931"/>
    </source>
</evidence>
<dbReference type="RefSeq" id="WP_095517340.1">
    <property type="nucleotide sequence ID" value="NZ_NPKH01000011.1"/>
</dbReference>
<protein>
    <submittedName>
        <fullName evidence="1">Uncharacterized protein</fullName>
    </submittedName>
</protein>
<dbReference type="AlphaFoldDB" id="A0A271KNN1"/>
<accession>A0A271KNN1</accession>
<keyword evidence="2" id="KW-1185">Reference proteome</keyword>
<evidence type="ECO:0000313" key="1">
    <source>
        <dbReference type="EMBL" id="PAP96635.1"/>
    </source>
</evidence>
<proteinExistence type="predicted"/>
<dbReference type="EMBL" id="NPKH01000011">
    <property type="protein sequence ID" value="PAP96635.1"/>
    <property type="molecule type" value="Genomic_DNA"/>
</dbReference>
<sequence length="147" mass="16298">MIRLFVAVLISAFGSNGSRADEFIFGKTDTGSSSCNNFNANEIQCDLGRGDVYVIGSRLKQVRAGQCVEGATFYTKNGVIMVKFGCYADFDYTVYISTTPPFTAEQAFRLEGIVKEKIDKKIVGLAERVEDLETEILKRLDDLAKQK</sequence>
<comment type="caution">
    <text evidence="1">The sequence shown here is derived from an EMBL/GenBank/DDBJ whole genome shotgun (WGS) entry which is preliminary data.</text>
</comment>
<gene>
    <name evidence="1" type="ORF">CIT31_02580</name>
</gene>
<name>A0A271KNN1_9HYPH</name>
<reference evidence="1 2" key="1">
    <citation type="submission" date="2017-08" db="EMBL/GenBank/DDBJ databases">
        <title>Mesorhizobium wenxinae sp. nov., a novel rhizobial species isolated from root nodules of chickpea (Cicer arietinum L.).</title>
        <authorList>
            <person name="Zhang J."/>
        </authorList>
    </citation>
    <scope>NUCLEOTIDE SEQUENCE [LARGE SCALE GENOMIC DNA]</scope>
    <source>
        <strain evidence="2">WYCCWR 10019</strain>
    </source>
</reference>
<organism evidence="1 2">
    <name type="scientific">Mesorhizobium wenxiniae</name>
    <dbReference type="NCBI Taxonomy" id="2014805"/>
    <lineage>
        <taxon>Bacteria</taxon>
        <taxon>Pseudomonadati</taxon>
        <taxon>Pseudomonadota</taxon>
        <taxon>Alphaproteobacteria</taxon>
        <taxon>Hyphomicrobiales</taxon>
        <taxon>Phyllobacteriaceae</taxon>
        <taxon>Mesorhizobium</taxon>
    </lineage>
</organism>
<dbReference type="Proteomes" id="UP000215931">
    <property type="component" value="Unassembled WGS sequence"/>
</dbReference>